<dbReference type="SUPFAM" id="SSF64438">
    <property type="entry name" value="CNF1/YfiH-like putative cysteine hydrolases"/>
    <property type="match status" value="1"/>
</dbReference>
<evidence type="ECO:0000256" key="10">
    <source>
        <dbReference type="ARBA" id="ARBA00048968"/>
    </source>
</evidence>
<evidence type="ECO:0000256" key="11">
    <source>
        <dbReference type="ARBA" id="ARBA00049893"/>
    </source>
</evidence>
<accession>A0ABW5RWI0</accession>
<evidence type="ECO:0000256" key="4">
    <source>
        <dbReference type="ARBA" id="ARBA00007353"/>
    </source>
</evidence>
<dbReference type="Gene3D" id="3.60.140.10">
    <property type="entry name" value="CNF1/YfiH-like putative cysteine hydrolases"/>
    <property type="match status" value="1"/>
</dbReference>
<evidence type="ECO:0000313" key="14">
    <source>
        <dbReference type="Proteomes" id="UP001597506"/>
    </source>
</evidence>
<protein>
    <recommendedName>
        <fullName evidence="12">Purine nucleoside phosphorylase</fullName>
    </recommendedName>
</protein>
<comment type="catalytic activity">
    <reaction evidence="9">
        <text>adenosine + H2O + H(+) = inosine + NH4(+)</text>
        <dbReference type="Rhea" id="RHEA:24408"/>
        <dbReference type="ChEBI" id="CHEBI:15377"/>
        <dbReference type="ChEBI" id="CHEBI:15378"/>
        <dbReference type="ChEBI" id="CHEBI:16335"/>
        <dbReference type="ChEBI" id="CHEBI:17596"/>
        <dbReference type="ChEBI" id="CHEBI:28938"/>
        <dbReference type="EC" id="3.5.4.4"/>
    </reaction>
    <physiologicalReaction direction="left-to-right" evidence="9">
        <dbReference type="Rhea" id="RHEA:24409"/>
    </physiologicalReaction>
</comment>
<comment type="similarity">
    <text evidence="4 12">Belongs to the purine nucleoside phosphorylase YfiH/LACC1 family.</text>
</comment>
<dbReference type="PANTHER" id="PTHR30616:SF2">
    <property type="entry name" value="PURINE NUCLEOSIDE PHOSPHORYLASE LACC1"/>
    <property type="match status" value="1"/>
</dbReference>
<name>A0ABW5RWI0_9BACI</name>
<evidence type="ECO:0000256" key="5">
    <source>
        <dbReference type="ARBA" id="ARBA00022679"/>
    </source>
</evidence>
<keyword evidence="6" id="KW-0479">Metal-binding</keyword>
<comment type="catalytic activity">
    <reaction evidence="10">
        <text>adenosine + phosphate = alpha-D-ribose 1-phosphate + adenine</text>
        <dbReference type="Rhea" id="RHEA:27642"/>
        <dbReference type="ChEBI" id="CHEBI:16335"/>
        <dbReference type="ChEBI" id="CHEBI:16708"/>
        <dbReference type="ChEBI" id="CHEBI:43474"/>
        <dbReference type="ChEBI" id="CHEBI:57720"/>
        <dbReference type="EC" id="2.4.2.1"/>
    </reaction>
    <physiologicalReaction direction="left-to-right" evidence="10">
        <dbReference type="Rhea" id="RHEA:27643"/>
    </physiologicalReaction>
</comment>
<evidence type="ECO:0000256" key="7">
    <source>
        <dbReference type="ARBA" id="ARBA00022801"/>
    </source>
</evidence>
<dbReference type="Proteomes" id="UP001597506">
    <property type="component" value="Unassembled WGS sequence"/>
</dbReference>
<evidence type="ECO:0000256" key="3">
    <source>
        <dbReference type="ARBA" id="ARBA00003215"/>
    </source>
</evidence>
<evidence type="ECO:0000256" key="1">
    <source>
        <dbReference type="ARBA" id="ARBA00000553"/>
    </source>
</evidence>
<evidence type="ECO:0000256" key="6">
    <source>
        <dbReference type="ARBA" id="ARBA00022723"/>
    </source>
</evidence>
<evidence type="ECO:0000256" key="12">
    <source>
        <dbReference type="RuleBase" id="RU361274"/>
    </source>
</evidence>
<dbReference type="Pfam" id="PF02578">
    <property type="entry name" value="Cu-oxidase_4"/>
    <property type="match status" value="1"/>
</dbReference>
<evidence type="ECO:0000256" key="2">
    <source>
        <dbReference type="ARBA" id="ARBA00001947"/>
    </source>
</evidence>
<comment type="catalytic activity">
    <reaction evidence="1">
        <text>inosine + phosphate = alpha-D-ribose 1-phosphate + hypoxanthine</text>
        <dbReference type="Rhea" id="RHEA:27646"/>
        <dbReference type="ChEBI" id="CHEBI:17368"/>
        <dbReference type="ChEBI" id="CHEBI:17596"/>
        <dbReference type="ChEBI" id="CHEBI:43474"/>
        <dbReference type="ChEBI" id="CHEBI:57720"/>
        <dbReference type="EC" id="2.4.2.1"/>
    </reaction>
    <physiologicalReaction direction="left-to-right" evidence="1">
        <dbReference type="Rhea" id="RHEA:27647"/>
    </physiologicalReaction>
</comment>
<keyword evidence="8" id="KW-0862">Zinc</keyword>
<keyword evidence="14" id="KW-1185">Reference proteome</keyword>
<reference evidence="14" key="1">
    <citation type="journal article" date="2019" name="Int. J. Syst. Evol. Microbiol.">
        <title>The Global Catalogue of Microorganisms (GCM) 10K type strain sequencing project: providing services to taxonomists for standard genome sequencing and annotation.</title>
        <authorList>
            <consortium name="The Broad Institute Genomics Platform"/>
            <consortium name="The Broad Institute Genome Sequencing Center for Infectious Disease"/>
            <person name="Wu L."/>
            <person name="Ma J."/>
        </authorList>
    </citation>
    <scope>NUCLEOTIDE SEQUENCE [LARGE SCALE GENOMIC DNA]</scope>
    <source>
        <strain evidence="14">KCTC 3913</strain>
    </source>
</reference>
<evidence type="ECO:0000256" key="8">
    <source>
        <dbReference type="ARBA" id="ARBA00022833"/>
    </source>
</evidence>
<evidence type="ECO:0000313" key="13">
    <source>
        <dbReference type="EMBL" id="MFD2682908.1"/>
    </source>
</evidence>
<dbReference type="PANTHER" id="PTHR30616">
    <property type="entry name" value="UNCHARACTERIZED PROTEIN YFIH"/>
    <property type="match status" value="1"/>
</dbReference>
<dbReference type="RefSeq" id="WP_377937630.1">
    <property type="nucleotide sequence ID" value="NZ_JBHUMF010000031.1"/>
</dbReference>
<comment type="catalytic activity">
    <reaction evidence="11">
        <text>S-methyl-5'-thioadenosine + phosphate = 5-(methylsulfanyl)-alpha-D-ribose 1-phosphate + adenine</text>
        <dbReference type="Rhea" id="RHEA:11852"/>
        <dbReference type="ChEBI" id="CHEBI:16708"/>
        <dbReference type="ChEBI" id="CHEBI:17509"/>
        <dbReference type="ChEBI" id="CHEBI:43474"/>
        <dbReference type="ChEBI" id="CHEBI:58533"/>
        <dbReference type="EC" id="2.4.2.28"/>
    </reaction>
    <physiologicalReaction direction="left-to-right" evidence="11">
        <dbReference type="Rhea" id="RHEA:11853"/>
    </physiologicalReaction>
</comment>
<comment type="function">
    <text evidence="3">Purine nucleoside enzyme that catalyzes the phosphorolysis of adenosine and inosine nucleosides, yielding D-ribose 1-phosphate and the respective free bases, adenine and hypoxanthine. Also catalyzes the phosphorolysis of S-methyl-5'-thioadenosine into adenine and S-methyl-5-thio-alpha-D-ribose 1-phosphate. Also has adenosine deaminase activity.</text>
</comment>
<comment type="cofactor">
    <cofactor evidence="2">
        <name>Zn(2+)</name>
        <dbReference type="ChEBI" id="CHEBI:29105"/>
    </cofactor>
</comment>
<dbReference type="NCBIfam" id="TIGR00726">
    <property type="entry name" value="peptidoglycan editing factor PgeF"/>
    <property type="match status" value="1"/>
</dbReference>
<dbReference type="InterPro" id="IPR038371">
    <property type="entry name" value="Cu_polyphenol_OxRdtase_sf"/>
</dbReference>
<keyword evidence="7" id="KW-0378">Hydrolase</keyword>
<evidence type="ECO:0000256" key="9">
    <source>
        <dbReference type="ARBA" id="ARBA00047989"/>
    </source>
</evidence>
<dbReference type="EMBL" id="JBHUMF010000031">
    <property type="protein sequence ID" value="MFD2682908.1"/>
    <property type="molecule type" value="Genomic_DNA"/>
</dbReference>
<dbReference type="InterPro" id="IPR011324">
    <property type="entry name" value="Cytotoxic_necrot_fac-like_cat"/>
</dbReference>
<dbReference type="CDD" id="cd16833">
    <property type="entry name" value="YfiH"/>
    <property type="match status" value="1"/>
</dbReference>
<comment type="caution">
    <text evidence="13">The sequence shown here is derived from an EMBL/GenBank/DDBJ whole genome shotgun (WGS) entry which is preliminary data.</text>
</comment>
<gene>
    <name evidence="13" type="primary">pgeF</name>
    <name evidence="13" type="ORF">ACFSUL_19375</name>
</gene>
<dbReference type="InterPro" id="IPR003730">
    <property type="entry name" value="Cu_polyphenol_OxRdtase"/>
</dbReference>
<proteinExistence type="inferred from homology"/>
<sequence>MSKEPFIKEQELVFNLELWTQRYPKLVAGFTTKNGGNSNSVFHSLNMGLHVGDTVKAVVENREKLASLIEIPLTKWVCAEQTHNDNIYVVTSEDHGKGTVDYTSSIKDTDGFITINKGTLLTMCYADCVPLYFFDTKLNILGLAHAGWKGSVAEIGPKMIREIIRLGSDINDIEVVIGPSICEKCYTVDNRVIDKVEKILDDEREKPYNLKERGQYSLDLKMLNSLLLKKAGVLSSNIFTSGYCSSCDDQQFYSYRRDEGKTGRMMSFIGWKE</sequence>
<keyword evidence="5" id="KW-0808">Transferase</keyword>
<organism evidence="13 14">
    <name type="scientific">Bacillus seohaeanensis</name>
    <dbReference type="NCBI Taxonomy" id="284580"/>
    <lineage>
        <taxon>Bacteria</taxon>
        <taxon>Bacillati</taxon>
        <taxon>Bacillota</taxon>
        <taxon>Bacilli</taxon>
        <taxon>Bacillales</taxon>
        <taxon>Bacillaceae</taxon>
        <taxon>Bacillus</taxon>
    </lineage>
</organism>